<accession>A0A380VIV8</accession>
<dbReference type="EMBL" id="UFSB01000001">
    <property type="protein sequence ID" value="SUU38518.1"/>
    <property type="molecule type" value="Genomic_DNA"/>
</dbReference>
<evidence type="ECO:0000313" key="2">
    <source>
        <dbReference type="Proteomes" id="UP000254507"/>
    </source>
</evidence>
<organism evidence="1 2">
    <name type="scientific">Actinobacillus seminis</name>
    <dbReference type="NCBI Taxonomy" id="722"/>
    <lineage>
        <taxon>Bacteria</taxon>
        <taxon>Pseudomonadati</taxon>
        <taxon>Pseudomonadota</taxon>
        <taxon>Gammaproteobacteria</taxon>
        <taxon>Pasteurellales</taxon>
        <taxon>Pasteurellaceae</taxon>
        <taxon>Actinobacillus</taxon>
    </lineage>
</organism>
<sequence>MGKEKNASPELYSVDLEIFCKNVKNKLYFFIIDEFYNFVFLMRHVQGMAKINELFMLQILSNILFLSFRRYDAFVRNPMNYFFSISQFG</sequence>
<reference evidence="1 2" key="1">
    <citation type="submission" date="2018-06" db="EMBL/GenBank/DDBJ databases">
        <authorList>
            <consortium name="Pathogen Informatics"/>
            <person name="Doyle S."/>
        </authorList>
    </citation>
    <scope>NUCLEOTIDE SEQUENCE [LARGE SCALE GENOMIC DNA]</scope>
    <source>
        <strain evidence="1 2">NCTC10851</strain>
    </source>
</reference>
<protein>
    <submittedName>
        <fullName evidence="1">Uncharacterized protein</fullName>
    </submittedName>
</protein>
<proteinExistence type="predicted"/>
<dbReference type="RefSeq" id="WP_115610082.1">
    <property type="nucleotide sequence ID" value="NZ_UFSB01000001.1"/>
</dbReference>
<gene>
    <name evidence="1" type="ORF">NCTC10851_02134</name>
</gene>
<evidence type="ECO:0000313" key="1">
    <source>
        <dbReference type="EMBL" id="SUU38518.1"/>
    </source>
</evidence>
<name>A0A380VIV8_9PAST</name>
<dbReference type="Proteomes" id="UP000254507">
    <property type="component" value="Unassembled WGS sequence"/>
</dbReference>
<dbReference type="AlphaFoldDB" id="A0A380VIV8"/>